<dbReference type="RefSeq" id="WP_309862802.1">
    <property type="nucleotide sequence ID" value="NZ_JAVDQG010000002.1"/>
</dbReference>
<dbReference type="EMBL" id="JAVDQG010000002">
    <property type="protein sequence ID" value="MDR6224880.1"/>
    <property type="molecule type" value="Genomic_DNA"/>
</dbReference>
<evidence type="ECO:0008006" key="3">
    <source>
        <dbReference type="Google" id="ProtNLM"/>
    </source>
</evidence>
<comment type="caution">
    <text evidence="1">The sequence shown here is derived from an EMBL/GenBank/DDBJ whole genome shotgun (WGS) entry which is preliminary data.</text>
</comment>
<keyword evidence="2" id="KW-1185">Reference proteome</keyword>
<proteinExistence type="predicted"/>
<dbReference type="Gene3D" id="1.20.1260.10">
    <property type="match status" value="1"/>
</dbReference>
<dbReference type="InterPro" id="IPR012347">
    <property type="entry name" value="Ferritin-like"/>
</dbReference>
<accession>A0ABU1IJC6</accession>
<evidence type="ECO:0000313" key="2">
    <source>
        <dbReference type="Proteomes" id="UP001185012"/>
    </source>
</evidence>
<reference evidence="1 2" key="1">
    <citation type="submission" date="2023-07" db="EMBL/GenBank/DDBJ databases">
        <title>Genomic Encyclopedia of Type Strains, Phase IV (KMG-IV): sequencing the most valuable type-strain genomes for metagenomic binning, comparative biology and taxonomic classification.</title>
        <authorList>
            <person name="Goeker M."/>
        </authorList>
    </citation>
    <scope>NUCLEOTIDE SEQUENCE [LARGE SCALE GENOMIC DNA]</scope>
    <source>
        <strain evidence="1 2">DSM 45903</strain>
    </source>
</reference>
<organism evidence="1 2">
    <name type="scientific">Desmospora profundinema</name>
    <dbReference type="NCBI Taxonomy" id="1571184"/>
    <lineage>
        <taxon>Bacteria</taxon>
        <taxon>Bacillati</taxon>
        <taxon>Bacillota</taxon>
        <taxon>Bacilli</taxon>
        <taxon>Bacillales</taxon>
        <taxon>Thermoactinomycetaceae</taxon>
        <taxon>Desmospora</taxon>
    </lineage>
</organism>
<dbReference type="Proteomes" id="UP001185012">
    <property type="component" value="Unassembled WGS sequence"/>
</dbReference>
<evidence type="ECO:0000313" key="1">
    <source>
        <dbReference type="EMBL" id="MDR6224880.1"/>
    </source>
</evidence>
<name>A0ABU1IJC6_9BACL</name>
<gene>
    <name evidence="1" type="ORF">JOE21_000871</name>
</gene>
<sequence length="65" mass="7257">MNLAVHEAAEVHELLMFKNCCAAKAGMMQNMVQDPQLKALIQQDLQTGRQHIQQLQGLLSNAQVQ</sequence>
<protein>
    <recommendedName>
        <fullName evidence="3">Spore coat protein</fullName>
    </recommendedName>
</protein>